<accession>A0A0C3BEC4</accession>
<dbReference type="Proteomes" id="UP000054166">
    <property type="component" value="Unassembled WGS sequence"/>
</dbReference>
<dbReference type="EMBL" id="KN833044">
    <property type="protein sequence ID" value="KIM75662.1"/>
    <property type="molecule type" value="Genomic_DNA"/>
</dbReference>
<evidence type="ECO:0000313" key="2">
    <source>
        <dbReference type="Proteomes" id="UP000054166"/>
    </source>
</evidence>
<protein>
    <submittedName>
        <fullName evidence="1">Uncharacterized protein</fullName>
    </submittedName>
</protein>
<dbReference type="HOGENOM" id="CLU_2671948_0_0_1"/>
<keyword evidence="2" id="KW-1185">Reference proteome</keyword>
<organism evidence="1 2">
    <name type="scientific">Piloderma croceum (strain F 1598)</name>
    <dbReference type="NCBI Taxonomy" id="765440"/>
    <lineage>
        <taxon>Eukaryota</taxon>
        <taxon>Fungi</taxon>
        <taxon>Dikarya</taxon>
        <taxon>Basidiomycota</taxon>
        <taxon>Agaricomycotina</taxon>
        <taxon>Agaricomycetes</taxon>
        <taxon>Agaricomycetidae</taxon>
        <taxon>Atheliales</taxon>
        <taxon>Atheliaceae</taxon>
        <taxon>Piloderma</taxon>
    </lineage>
</organism>
<reference evidence="1 2" key="1">
    <citation type="submission" date="2014-04" db="EMBL/GenBank/DDBJ databases">
        <authorList>
            <consortium name="DOE Joint Genome Institute"/>
            <person name="Kuo A."/>
            <person name="Tarkka M."/>
            <person name="Buscot F."/>
            <person name="Kohler A."/>
            <person name="Nagy L.G."/>
            <person name="Floudas D."/>
            <person name="Copeland A."/>
            <person name="Barry K.W."/>
            <person name="Cichocki N."/>
            <person name="Veneault-Fourrey C."/>
            <person name="LaButti K."/>
            <person name="Lindquist E.A."/>
            <person name="Lipzen A."/>
            <person name="Lundell T."/>
            <person name="Morin E."/>
            <person name="Murat C."/>
            <person name="Sun H."/>
            <person name="Tunlid A."/>
            <person name="Henrissat B."/>
            <person name="Grigoriev I.V."/>
            <person name="Hibbett D.S."/>
            <person name="Martin F."/>
            <person name="Nordberg H.P."/>
            <person name="Cantor M.N."/>
            <person name="Hua S.X."/>
        </authorList>
    </citation>
    <scope>NUCLEOTIDE SEQUENCE [LARGE SCALE GENOMIC DNA]</scope>
    <source>
        <strain evidence="1 2">F 1598</strain>
    </source>
</reference>
<dbReference type="AlphaFoldDB" id="A0A0C3BEC4"/>
<sequence>MFERRWLRDWTRHRVNVSVLRACFDLVRRYLPTSPFSWNYQYRSLDPSLQLSSFQYNDLIQRSAQRLREGEILIG</sequence>
<proteinExistence type="predicted"/>
<evidence type="ECO:0000313" key="1">
    <source>
        <dbReference type="EMBL" id="KIM75662.1"/>
    </source>
</evidence>
<reference evidence="2" key="2">
    <citation type="submission" date="2015-01" db="EMBL/GenBank/DDBJ databases">
        <title>Evolutionary Origins and Diversification of the Mycorrhizal Mutualists.</title>
        <authorList>
            <consortium name="DOE Joint Genome Institute"/>
            <consortium name="Mycorrhizal Genomics Consortium"/>
            <person name="Kohler A."/>
            <person name="Kuo A."/>
            <person name="Nagy L.G."/>
            <person name="Floudas D."/>
            <person name="Copeland A."/>
            <person name="Barry K.W."/>
            <person name="Cichocki N."/>
            <person name="Veneault-Fourrey C."/>
            <person name="LaButti K."/>
            <person name="Lindquist E.A."/>
            <person name="Lipzen A."/>
            <person name="Lundell T."/>
            <person name="Morin E."/>
            <person name="Murat C."/>
            <person name="Riley R."/>
            <person name="Ohm R."/>
            <person name="Sun H."/>
            <person name="Tunlid A."/>
            <person name="Henrissat B."/>
            <person name="Grigoriev I.V."/>
            <person name="Hibbett D.S."/>
            <person name="Martin F."/>
        </authorList>
    </citation>
    <scope>NUCLEOTIDE SEQUENCE [LARGE SCALE GENOMIC DNA]</scope>
    <source>
        <strain evidence="2">F 1598</strain>
    </source>
</reference>
<name>A0A0C3BEC4_PILCF</name>
<gene>
    <name evidence="1" type="ORF">PILCRDRAFT_827092</name>
</gene>
<dbReference type="InParanoid" id="A0A0C3BEC4"/>